<dbReference type="PANTHER" id="PTHR31272:SF4">
    <property type="entry name" value="CYTOCHROME C-TYPE BIOGENESIS PROTEIN HI_1454-RELATED"/>
    <property type="match status" value="1"/>
</dbReference>
<evidence type="ECO:0000256" key="1">
    <source>
        <dbReference type="SAM" id="Phobius"/>
    </source>
</evidence>
<dbReference type="AlphaFoldDB" id="A0A286RCJ1"/>
<dbReference type="Proteomes" id="UP000215086">
    <property type="component" value="Chromosome"/>
</dbReference>
<feature type="transmembrane region" description="Helical" evidence="1">
    <location>
        <begin position="58"/>
        <end position="79"/>
    </location>
</feature>
<feature type="transmembrane region" description="Helical" evidence="1">
    <location>
        <begin position="85"/>
        <end position="105"/>
    </location>
</feature>
<feature type="transmembrane region" description="Helical" evidence="1">
    <location>
        <begin position="12"/>
        <end position="37"/>
    </location>
</feature>
<keyword evidence="1" id="KW-0472">Membrane</keyword>
<feature type="transmembrane region" description="Helical" evidence="1">
    <location>
        <begin position="204"/>
        <end position="226"/>
    </location>
</feature>
<dbReference type="Pfam" id="PF13386">
    <property type="entry name" value="DsbD_2"/>
    <property type="match status" value="1"/>
</dbReference>
<accession>A0A286RCJ1</accession>
<evidence type="ECO:0000259" key="2">
    <source>
        <dbReference type="Pfam" id="PF13386"/>
    </source>
</evidence>
<evidence type="ECO:0000313" key="4">
    <source>
        <dbReference type="Proteomes" id="UP000215086"/>
    </source>
</evidence>
<sequence length="237" mass="24771">MALESSAPLVGVTLLGLATAVAPCPLATNIAAVTYIARKLTDRRWVVTSGILYTLGRSVTYAALAGILSAGLTSLPGLSTSLQKYGHLFLGPLLILVGMLLLNLISIPLPQAQAGHAQKIADRFGVLGAFLLGVLFALAFCPTSAAYFGTVVTLLATRSVGSLGLAFLYGVATGVPVLVFALLVVFAASWVGRAFAAVTVIDRVVRTVTGIVFLLIGIYFVLLYNFDLPVNIFDILS</sequence>
<feature type="domain" description="Urease accessory protein UreH-like transmembrane" evidence="2">
    <location>
        <begin position="13"/>
        <end position="219"/>
    </location>
</feature>
<dbReference type="NCBIfam" id="NF040495">
    <property type="entry name" value="tranport_ArsG"/>
    <property type="match status" value="1"/>
</dbReference>
<dbReference type="InterPro" id="IPR039447">
    <property type="entry name" value="UreH-like_TM_dom"/>
</dbReference>
<proteinExistence type="predicted"/>
<feature type="transmembrane region" description="Helical" evidence="1">
    <location>
        <begin position="126"/>
        <end position="147"/>
    </location>
</feature>
<gene>
    <name evidence="3" type="ORF">THTE_1073</name>
</gene>
<reference evidence="3 4" key="1">
    <citation type="journal article" name="Front. Microbiol.">
        <title>Sugar Metabolism of the First Thermophilic Planctomycete Thermogutta terrifontis: Comparative Genomic and Transcriptomic Approaches.</title>
        <authorList>
            <person name="Elcheninov A.G."/>
            <person name="Menzel P."/>
            <person name="Gudbergsdottir S.R."/>
            <person name="Slesarev A.I."/>
            <person name="Kadnikov V.V."/>
            <person name="Krogh A."/>
            <person name="Bonch-Osmolovskaya E.A."/>
            <person name="Peng X."/>
            <person name="Kublanov I.V."/>
        </authorList>
    </citation>
    <scope>NUCLEOTIDE SEQUENCE [LARGE SCALE GENOMIC DNA]</scope>
    <source>
        <strain evidence="3 4">R1</strain>
    </source>
</reference>
<keyword evidence="1" id="KW-1133">Transmembrane helix</keyword>
<dbReference type="OrthoDB" id="43562at2"/>
<keyword evidence="4" id="KW-1185">Reference proteome</keyword>
<protein>
    <submittedName>
        <fullName evidence="3">Cytochrome c biogenesis protein</fullName>
    </submittedName>
</protein>
<dbReference type="EMBL" id="CP018477">
    <property type="protein sequence ID" value="ASV73675.1"/>
    <property type="molecule type" value="Genomic_DNA"/>
</dbReference>
<dbReference type="RefSeq" id="WP_095414200.1">
    <property type="nucleotide sequence ID" value="NZ_CP018477.1"/>
</dbReference>
<name>A0A286RCJ1_9BACT</name>
<evidence type="ECO:0000313" key="3">
    <source>
        <dbReference type="EMBL" id="ASV73675.1"/>
    </source>
</evidence>
<keyword evidence="1" id="KW-0812">Transmembrane</keyword>
<dbReference type="InterPro" id="IPR051790">
    <property type="entry name" value="Cytochrome_c-biogenesis_DsbD"/>
</dbReference>
<organism evidence="3 4">
    <name type="scientific">Thermogutta terrifontis</name>
    <dbReference type="NCBI Taxonomy" id="1331910"/>
    <lineage>
        <taxon>Bacteria</taxon>
        <taxon>Pseudomonadati</taxon>
        <taxon>Planctomycetota</taxon>
        <taxon>Planctomycetia</taxon>
        <taxon>Pirellulales</taxon>
        <taxon>Thermoguttaceae</taxon>
        <taxon>Thermogutta</taxon>
    </lineage>
</organism>
<dbReference type="KEGG" id="ttf:THTE_1073"/>
<feature type="transmembrane region" description="Helical" evidence="1">
    <location>
        <begin position="167"/>
        <end position="192"/>
    </location>
</feature>
<dbReference type="PANTHER" id="PTHR31272">
    <property type="entry name" value="CYTOCHROME C-TYPE BIOGENESIS PROTEIN HI_1454-RELATED"/>
    <property type="match status" value="1"/>
</dbReference>